<dbReference type="Gene3D" id="3.40.50.2000">
    <property type="entry name" value="Glycogen Phosphorylase B"/>
    <property type="match status" value="1"/>
</dbReference>
<evidence type="ECO:0000313" key="4">
    <source>
        <dbReference type="EMBL" id="UTY38094.1"/>
    </source>
</evidence>
<sequence length="230" mass="26561">MKDIDREIEIFNLFDYVISHNTKMTSWLEKNGCKSKIVNLEIFDYLSLNKIDITKKRENAIAFAGNLSQDKSGFLYQSTLNHINLNVYGSNFKDLSLQHINYKGSFPAELLPEILNEKYGLIWDGKSIENCDGLFGEYLKYNNPHKTSLYLASGLPVIVWNKAAIASFIEKNGLGFSIQSINEIEEKLKNISKEDYLIMLNNVYKISEKLQQGYFLKKALNKCREEKYEV</sequence>
<gene>
    <name evidence="4" type="ORF">NMU03_10350</name>
</gene>
<reference evidence="4" key="1">
    <citation type="submission" date="2022-07" db="EMBL/GenBank/DDBJ databases">
        <title>Faecal culturing of patients with breast cancer.</title>
        <authorList>
            <person name="Teng N.M.Y."/>
            <person name="Kiu R."/>
            <person name="Evans R."/>
            <person name="Baker D.J."/>
            <person name="Zenner C."/>
            <person name="Robinson S.D."/>
            <person name="Hall L.J."/>
        </authorList>
    </citation>
    <scope>NUCLEOTIDE SEQUENCE</scope>
    <source>
        <strain evidence="4">LH1062</strain>
    </source>
</reference>
<keyword evidence="5" id="KW-1185">Reference proteome</keyword>
<evidence type="ECO:0008006" key="6">
    <source>
        <dbReference type="Google" id="ProtNLM"/>
    </source>
</evidence>
<evidence type="ECO:0000259" key="2">
    <source>
        <dbReference type="Pfam" id="PF26334"/>
    </source>
</evidence>
<evidence type="ECO:0000256" key="1">
    <source>
        <dbReference type="ARBA" id="ARBA00022679"/>
    </source>
</evidence>
<dbReference type="RefSeq" id="WP_290138176.1">
    <property type="nucleotide sequence ID" value="NZ_CP101620.1"/>
</dbReference>
<dbReference type="Pfam" id="PF26337">
    <property type="entry name" value="Gtf3_C"/>
    <property type="match status" value="1"/>
</dbReference>
<keyword evidence="1" id="KW-0808">Transferase</keyword>
<feature type="domain" description="Glucosyltransferase 3-like N-terminal" evidence="2">
    <location>
        <begin position="4"/>
        <end position="42"/>
    </location>
</feature>
<organism evidence="4 5">
    <name type="scientific">Allocoprobacillus halotolerans</name>
    <dbReference type="NCBI Taxonomy" id="2944914"/>
    <lineage>
        <taxon>Bacteria</taxon>
        <taxon>Bacillati</taxon>
        <taxon>Bacillota</taxon>
        <taxon>Erysipelotrichia</taxon>
        <taxon>Erysipelotrichales</taxon>
        <taxon>Erysipelotrichaceae</taxon>
        <taxon>Allocoprobacillus</taxon>
    </lineage>
</organism>
<evidence type="ECO:0000313" key="5">
    <source>
        <dbReference type="Proteomes" id="UP001060112"/>
    </source>
</evidence>
<evidence type="ECO:0000259" key="3">
    <source>
        <dbReference type="Pfam" id="PF26337"/>
    </source>
</evidence>
<dbReference type="InterPro" id="IPR058592">
    <property type="entry name" value="Gtf3_C"/>
</dbReference>
<protein>
    <recommendedName>
        <fullName evidence="6">Beta-1,6-galactofuranosyltransferase</fullName>
    </recommendedName>
</protein>
<proteinExistence type="predicted"/>
<dbReference type="Proteomes" id="UP001060112">
    <property type="component" value="Chromosome"/>
</dbReference>
<accession>A0ABY5HYG8</accession>
<feature type="domain" description="Glucosyltransferase 3-like C-terminal" evidence="3">
    <location>
        <begin position="61"/>
        <end position="222"/>
    </location>
</feature>
<dbReference type="Pfam" id="PF26334">
    <property type="entry name" value="Gtf3_N"/>
    <property type="match status" value="1"/>
</dbReference>
<name>A0ABY5HYG8_9FIRM</name>
<dbReference type="EMBL" id="CP101620">
    <property type="protein sequence ID" value="UTY38094.1"/>
    <property type="molecule type" value="Genomic_DNA"/>
</dbReference>
<dbReference type="InterPro" id="IPR058591">
    <property type="entry name" value="Gtf3_N"/>
</dbReference>